<dbReference type="InterPro" id="IPR029044">
    <property type="entry name" value="Nucleotide-diphossugar_trans"/>
</dbReference>
<sequence>MGENLLIIFVKTPEKGRVKTRLAASVGDDKALNIYKKLLDITAETAAGVHATKRVSYSKSVVIDDQFDVNIFEKTVQSNGDLGRKMKSAIHAGFEQGFKRVILIGSDCPGISSNLIDDAFDRLKSVDCTIGPSDDGGYYLIGMSRFLPEIFDDIEWSTNSVCETTIEKLEESGATYSKLTVLNDIDTESDLMKSDLRI</sequence>
<dbReference type="PANTHER" id="PTHR36529">
    <property type="entry name" value="SLL1095 PROTEIN"/>
    <property type="match status" value="1"/>
</dbReference>
<evidence type="ECO:0008006" key="3">
    <source>
        <dbReference type="Google" id="ProtNLM"/>
    </source>
</evidence>
<keyword evidence="2" id="KW-1185">Reference proteome</keyword>
<comment type="caution">
    <text evidence="1">The sequence shown here is derived from an EMBL/GenBank/DDBJ whole genome shotgun (WGS) entry which is preliminary data.</text>
</comment>
<dbReference type="SUPFAM" id="SSF53448">
    <property type="entry name" value="Nucleotide-diphospho-sugar transferases"/>
    <property type="match status" value="1"/>
</dbReference>
<reference evidence="1 2" key="1">
    <citation type="submission" date="2017-11" db="EMBL/GenBank/DDBJ databases">
        <title>Rhodohalobacter 15182 sp. nov., isolated from a salt lake.</title>
        <authorList>
            <person name="Han S."/>
        </authorList>
    </citation>
    <scope>NUCLEOTIDE SEQUENCE [LARGE SCALE GENOMIC DNA]</scope>
    <source>
        <strain evidence="1 2">15182</strain>
    </source>
</reference>
<accession>A0A2N0VG59</accession>
<protein>
    <recommendedName>
        <fullName evidence="3">Glycosyltransferase</fullName>
    </recommendedName>
</protein>
<dbReference type="NCBIfam" id="TIGR04282">
    <property type="entry name" value="glyco_like_cofC"/>
    <property type="match status" value="1"/>
</dbReference>
<dbReference type="Gene3D" id="3.90.550.10">
    <property type="entry name" value="Spore Coat Polysaccharide Biosynthesis Protein SpsA, Chain A"/>
    <property type="match status" value="1"/>
</dbReference>
<gene>
    <name evidence="1" type="ORF">CWD77_11145</name>
</gene>
<dbReference type="InterPro" id="IPR018641">
    <property type="entry name" value="Trfase_1_rSAM/seldom-assoc"/>
</dbReference>
<dbReference type="Proteomes" id="UP000233398">
    <property type="component" value="Unassembled WGS sequence"/>
</dbReference>
<organism evidence="1 2">
    <name type="scientific">Rhodohalobacter barkolensis</name>
    <dbReference type="NCBI Taxonomy" id="2053187"/>
    <lineage>
        <taxon>Bacteria</taxon>
        <taxon>Pseudomonadati</taxon>
        <taxon>Balneolota</taxon>
        <taxon>Balneolia</taxon>
        <taxon>Balneolales</taxon>
        <taxon>Balneolaceae</taxon>
        <taxon>Rhodohalobacter</taxon>
    </lineage>
</organism>
<dbReference type="AlphaFoldDB" id="A0A2N0VG59"/>
<evidence type="ECO:0000313" key="1">
    <source>
        <dbReference type="EMBL" id="PKD43174.1"/>
    </source>
</evidence>
<evidence type="ECO:0000313" key="2">
    <source>
        <dbReference type="Proteomes" id="UP000233398"/>
    </source>
</evidence>
<dbReference type="OrthoDB" id="9798250at2"/>
<dbReference type="Pfam" id="PF09837">
    <property type="entry name" value="DUF2064"/>
    <property type="match status" value="1"/>
</dbReference>
<dbReference type="PANTHER" id="PTHR36529:SF1">
    <property type="entry name" value="GLYCOSYLTRANSFERASE"/>
    <property type="match status" value="1"/>
</dbReference>
<name>A0A2N0VG59_9BACT</name>
<dbReference type="EMBL" id="PISP01000003">
    <property type="protein sequence ID" value="PKD43174.1"/>
    <property type="molecule type" value="Genomic_DNA"/>
</dbReference>
<proteinExistence type="predicted"/>